<evidence type="ECO:0000259" key="3">
    <source>
        <dbReference type="Pfam" id="PF17820"/>
    </source>
</evidence>
<dbReference type="InterPro" id="IPR036034">
    <property type="entry name" value="PDZ_sf"/>
</dbReference>
<dbReference type="Pfam" id="PF18294">
    <property type="entry name" value="Pept_S41_N"/>
    <property type="match status" value="1"/>
</dbReference>
<dbReference type="InterPro" id="IPR041489">
    <property type="entry name" value="PDZ_6"/>
</dbReference>
<dbReference type="GO" id="GO:0006508">
    <property type="term" value="P:proteolysis"/>
    <property type="evidence" value="ECO:0007669"/>
    <property type="project" value="InterPro"/>
</dbReference>
<dbReference type="GO" id="GO:0004175">
    <property type="term" value="F:endopeptidase activity"/>
    <property type="evidence" value="ECO:0007669"/>
    <property type="project" value="TreeGrafter"/>
</dbReference>
<dbReference type="PANTHER" id="PTHR32060:SF30">
    <property type="entry name" value="CARBOXY-TERMINAL PROCESSING PROTEASE CTPA"/>
    <property type="match status" value="1"/>
</dbReference>
<dbReference type="Proteomes" id="UP001319200">
    <property type="component" value="Unassembled WGS sequence"/>
</dbReference>
<feature type="domain" description="Tail specific protease" evidence="2">
    <location>
        <begin position="213"/>
        <end position="367"/>
    </location>
</feature>
<proteinExistence type="predicted"/>
<dbReference type="EMBL" id="JAHESF010000050">
    <property type="protein sequence ID" value="MBT1700891.1"/>
    <property type="molecule type" value="Genomic_DNA"/>
</dbReference>
<feature type="domain" description="Peptidase S41 N-terminal" evidence="4">
    <location>
        <begin position="41"/>
        <end position="85"/>
    </location>
</feature>
<feature type="chain" id="PRO_5042954162" evidence="1">
    <location>
        <begin position="29"/>
        <end position="477"/>
    </location>
</feature>
<dbReference type="GO" id="GO:0007165">
    <property type="term" value="P:signal transduction"/>
    <property type="evidence" value="ECO:0007669"/>
    <property type="project" value="TreeGrafter"/>
</dbReference>
<gene>
    <name evidence="5" type="ORF">KK083_28625</name>
</gene>
<dbReference type="PANTHER" id="PTHR32060">
    <property type="entry name" value="TAIL-SPECIFIC PROTEASE"/>
    <property type="match status" value="1"/>
</dbReference>
<protein>
    <submittedName>
        <fullName evidence="5">PDZ domain-containing protein</fullName>
    </submittedName>
</protein>
<dbReference type="InterPro" id="IPR029045">
    <property type="entry name" value="ClpP/crotonase-like_dom_sf"/>
</dbReference>
<sequence>MKKVRNNLLSLFSFKPVLLLLVLLLSCKEDDPQPLTADAKVNNWIFDTMEFWYLWNDQLPASPNKNTDPETFFKSLLSSEDRFSWIQDNYRDLLNSLQGISKEAGYEYVLYRENESSNNVVAQILYVKPSSPAEAAGLKRGDLITRVNDQQITVSNYQTVMAQVKENHSLRYKPLLVNEQQFDAEKTISLTTIQYAENPHYMNRILEVGGKKIGYYVYNFFASGTDSNPNAYDAQMANIFATFKSGGITDLVLDLRFNSGGGEDAANSLASFIGKGIDNTKVFARKSYNTQVEKEIVDDPRYGADFLIAKFTSKASNIGSMLSGGRVYVLTSSRTASASELVINALKPFMDVFLIGDVTYGKNVGSISLYEENNASNTWGMQPIVVKVYNSLDQSDYGNGFTPNVLNEDNSLFIYPLGDTRETLLSQAIAQITGTATTGRAPSRETRPIIGHSLDQKRRGFSLIVQSTVHSRQSTVE</sequence>
<comment type="caution">
    <text evidence="5">The sequence shown here is derived from an EMBL/GenBank/DDBJ whole genome shotgun (WGS) entry which is preliminary data.</text>
</comment>
<dbReference type="InterPro" id="IPR005151">
    <property type="entry name" value="Tail-specific_protease"/>
</dbReference>
<reference evidence="5 6" key="1">
    <citation type="submission" date="2021-05" db="EMBL/GenBank/DDBJ databases">
        <title>A Polyphasic approach of four new species of the genus Ohtaekwangia: Ohtaekwangia histidinii sp. nov., Ohtaekwangia cretensis sp. nov., Ohtaekwangia indiensis sp. nov., Ohtaekwangia reichenbachii sp. nov. from diverse environment.</title>
        <authorList>
            <person name="Octaviana S."/>
        </authorList>
    </citation>
    <scope>NUCLEOTIDE SEQUENCE [LARGE SCALE GENOMIC DNA]</scope>
    <source>
        <strain evidence="5 6">PWU4</strain>
    </source>
</reference>
<keyword evidence="1" id="KW-0732">Signal</keyword>
<dbReference type="GO" id="GO:0030288">
    <property type="term" value="C:outer membrane-bounded periplasmic space"/>
    <property type="evidence" value="ECO:0007669"/>
    <property type="project" value="TreeGrafter"/>
</dbReference>
<keyword evidence="6" id="KW-1185">Reference proteome</keyword>
<dbReference type="GO" id="GO:0008236">
    <property type="term" value="F:serine-type peptidase activity"/>
    <property type="evidence" value="ECO:0007669"/>
    <property type="project" value="InterPro"/>
</dbReference>
<dbReference type="Pfam" id="PF03572">
    <property type="entry name" value="Peptidase_S41"/>
    <property type="match status" value="1"/>
</dbReference>
<dbReference type="Gene3D" id="2.30.42.10">
    <property type="match status" value="1"/>
</dbReference>
<evidence type="ECO:0000313" key="6">
    <source>
        <dbReference type="Proteomes" id="UP001319200"/>
    </source>
</evidence>
<feature type="domain" description="PDZ" evidence="3">
    <location>
        <begin position="124"/>
        <end position="166"/>
    </location>
</feature>
<dbReference type="InterPro" id="IPR041613">
    <property type="entry name" value="Pept_S41_N"/>
</dbReference>
<dbReference type="Gene3D" id="3.30.750.170">
    <property type="match status" value="1"/>
</dbReference>
<evidence type="ECO:0000256" key="1">
    <source>
        <dbReference type="SAM" id="SignalP"/>
    </source>
</evidence>
<dbReference type="AlphaFoldDB" id="A0AAP2DQX0"/>
<dbReference type="CDD" id="cd07561">
    <property type="entry name" value="Peptidase_S41_CPP_like"/>
    <property type="match status" value="1"/>
</dbReference>
<dbReference type="RefSeq" id="WP_254169579.1">
    <property type="nucleotide sequence ID" value="NZ_JAHESF010000050.1"/>
</dbReference>
<dbReference type="PROSITE" id="PS51257">
    <property type="entry name" value="PROKAR_LIPOPROTEIN"/>
    <property type="match status" value="1"/>
</dbReference>
<evidence type="ECO:0000259" key="4">
    <source>
        <dbReference type="Pfam" id="PF18294"/>
    </source>
</evidence>
<evidence type="ECO:0000313" key="5">
    <source>
        <dbReference type="EMBL" id="MBT1700891.1"/>
    </source>
</evidence>
<dbReference type="Gene3D" id="3.90.226.10">
    <property type="entry name" value="2-enoyl-CoA Hydratase, Chain A, domain 1"/>
    <property type="match status" value="1"/>
</dbReference>
<feature type="signal peptide" evidence="1">
    <location>
        <begin position="1"/>
        <end position="28"/>
    </location>
</feature>
<evidence type="ECO:0000259" key="2">
    <source>
        <dbReference type="Pfam" id="PF03572"/>
    </source>
</evidence>
<dbReference type="Pfam" id="PF17820">
    <property type="entry name" value="PDZ_6"/>
    <property type="match status" value="1"/>
</dbReference>
<name>A0AAP2DQX0_9BACT</name>
<organism evidence="5 6">
    <name type="scientific">Chryseosolibacter histidini</name>
    <dbReference type="NCBI Taxonomy" id="2782349"/>
    <lineage>
        <taxon>Bacteria</taxon>
        <taxon>Pseudomonadati</taxon>
        <taxon>Bacteroidota</taxon>
        <taxon>Cytophagia</taxon>
        <taxon>Cytophagales</taxon>
        <taxon>Chryseotaleaceae</taxon>
        <taxon>Chryseosolibacter</taxon>
    </lineage>
</organism>
<accession>A0AAP2DQX0</accession>
<dbReference type="SUPFAM" id="SSF52096">
    <property type="entry name" value="ClpP/crotonase"/>
    <property type="match status" value="1"/>
</dbReference>